<evidence type="ECO:0000313" key="8">
    <source>
        <dbReference type="Proteomes" id="UP000236319"/>
    </source>
</evidence>
<keyword evidence="4 5" id="KW-0342">GTP-binding</keyword>
<evidence type="ECO:0000256" key="3">
    <source>
        <dbReference type="ARBA" id="ARBA00022741"/>
    </source>
</evidence>
<comment type="caution">
    <text evidence="7">The sequence shown here is derived from an EMBL/GenBank/DDBJ whole genome shotgun (WGS) entry which is preliminary data.</text>
</comment>
<evidence type="ECO:0000256" key="2">
    <source>
        <dbReference type="ARBA" id="ARBA00022701"/>
    </source>
</evidence>
<dbReference type="Gene3D" id="1.10.287.600">
    <property type="entry name" value="Helix hairpin bin"/>
    <property type="match status" value="1"/>
</dbReference>
<dbReference type="EMBL" id="BDSA01000002">
    <property type="protein sequence ID" value="GBE60490.1"/>
    <property type="molecule type" value="Genomic_DNA"/>
</dbReference>
<dbReference type="Gene3D" id="3.40.50.1440">
    <property type="entry name" value="Tubulin/FtsZ, GTPase domain"/>
    <property type="match status" value="1"/>
</dbReference>
<gene>
    <name evidence="7" type="ORF">BOVATA_019830</name>
</gene>
<dbReference type="AlphaFoldDB" id="A0A2H6KBW8"/>
<dbReference type="OrthoDB" id="1662883at2759"/>
<dbReference type="SMART" id="SM00864">
    <property type="entry name" value="Tubulin"/>
    <property type="match status" value="1"/>
</dbReference>
<accession>A0A2H6KBW8</accession>
<evidence type="ECO:0000256" key="4">
    <source>
        <dbReference type="ARBA" id="ARBA00023134"/>
    </source>
</evidence>
<keyword evidence="8" id="KW-1185">Reference proteome</keyword>
<dbReference type="InterPro" id="IPR008280">
    <property type="entry name" value="Tub_FtsZ_C"/>
</dbReference>
<dbReference type="VEuPathDB" id="PiroplasmaDB:BOVATA_019830"/>
<name>A0A2H6KBW8_9APIC</name>
<evidence type="ECO:0000256" key="1">
    <source>
        <dbReference type="ARBA" id="ARBA00009636"/>
    </source>
</evidence>
<comment type="similarity">
    <text evidence="1 5">Belongs to the tubulin family.</text>
</comment>
<proteinExistence type="inferred from homology"/>
<dbReference type="SUPFAM" id="SSF52490">
    <property type="entry name" value="Tubulin nucleotide-binding domain-like"/>
    <property type="match status" value="1"/>
</dbReference>
<keyword evidence="2 5" id="KW-0493">Microtubule</keyword>
<dbReference type="GO" id="GO:0005874">
    <property type="term" value="C:microtubule"/>
    <property type="evidence" value="ECO:0007669"/>
    <property type="project" value="UniProtKB-KW"/>
</dbReference>
<dbReference type="PANTHER" id="PTHR11588">
    <property type="entry name" value="TUBULIN"/>
    <property type="match status" value="1"/>
</dbReference>
<evidence type="ECO:0000313" key="7">
    <source>
        <dbReference type="EMBL" id="GBE60490.1"/>
    </source>
</evidence>
<dbReference type="InterPro" id="IPR023123">
    <property type="entry name" value="Tubulin_C"/>
</dbReference>
<dbReference type="InterPro" id="IPR017975">
    <property type="entry name" value="Tubulin_CS"/>
</dbReference>
<dbReference type="Proteomes" id="UP000236319">
    <property type="component" value="Unassembled WGS sequence"/>
</dbReference>
<evidence type="ECO:0000256" key="5">
    <source>
        <dbReference type="RuleBase" id="RU000352"/>
    </source>
</evidence>
<dbReference type="GO" id="GO:0007017">
    <property type="term" value="P:microtubule-based process"/>
    <property type="evidence" value="ECO:0007669"/>
    <property type="project" value="InterPro"/>
</dbReference>
<dbReference type="GeneID" id="39874260"/>
<reference evidence="7 8" key="1">
    <citation type="journal article" date="2017" name="BMC Genomics">
        <title>Whole-genome assembly of Babesia ovata and comparative genomics between closely related pathogens.</title>
        <authorList>
            <person name="Yamagishi J."/>
            <person name="Asada M."/>
            <person name="Hakimi H."/>
            <person name="Tanaka T.Q."/>
            <person name="Sugimoto C."/>
            <person name="Kawazu S."/>
        </authorList>
    </citation>
    <scope>NUCLEOTIDE SEQUENCE [LARGE SCALE GENOMIC DNA]</scope>
    <source>
        <strain evidence="7 8">Miyake</strain>
    </source>
</reference>
<evidence type="ECO:0000259" key="6">
    <source>
        <dbReference type="SMART" id="SM00864"/>
    </source>
</evidence>
<protein>
    <submittedName>
        <fullName evidence="7">Epsilon tubulin</fullName>
    </submittedName>
</protein>
<keyword evidence="3 5" id="KW-0547">Nucleotide-binding</keyword>
<dbReference type="GO" id="GO:0005525">
    <property type="term" value="F:GTP binding"/>
    <property type="evidence" value="ECO:0007669"/>
    <property type="project" value="UniProtKB-UniRule"/>
</dbReference>
<dbReference type="Pfam" id="PF00091">
    <property type="entry name" value="Tubulin"/>
    <property type="match status" value="1"/>
</dbReference>
<dbReference type="SUPFAM" id="SSF55307">
    <property type="entry name" value="Tubulin C-terminal domain-like"/>
    <property type="match status" value="1"/>
</dbReference>
<dbReference type="RefSeq" id="XP_028866733.1">
    <property type="nucleotide sequence ID" value="XM_029010900.1"/>
</dbReference>
<dbReference type="InterPro" id="IPR000217">
    <property type="entry name" value="Tubulin"/>
</dbReference>
<dbReference type="InterPro" id="IPR036525">
    <property type="entry name" value="Tubulin/FtsZ_GTPase_sf"/>
</dbReference>
<feature type="domain" description="Tubulin/FtsZ GTPase" evidence="6">
    <location>
        <begin position="62"/>
        <end position="266"/>
    </location>
</feature>
<organism evidence="7 8">
    <name type="scientific">Babesia ovata</name>
    <dbReference type="NCBI Taxonomy" id="189622"/>
    <lineage>
        <taxon>Eukaryota</taxon>
        <taxon>Sar</taxon>
        <taxon>Alveolata</taxon>
        <taxon>Apicomplexa</taxon>
        <taxon>Aconoidasida</taxon>
        <taxon>Piroplasmida</taxon>
        <taxon>Babesiidae</taxon>
        <taxon>Babesia</taxon>
    </lineage>
</organism>
<dbReference type="PRINTS" id="PR01519">
    <property type="entry name" value="EPSLNTUBULIN"/>
</dbReference>
<dbReference type="InterPro" id="IPR004057">
    <property type="entry name" value="Epsilon_tubulin"/>
</dbReference>
<dbReference type="InterPro" id="IPR003008">
    <property type="entry name" value="Tubulin_FtsZ_GTPase"/>
</dbReference>
<dbReference type="PROSITE" id="PS00227">
    <property type="entry name" value="TUBULIN"/>
    <property type="match status" value="1"/>
</dbReference>
<dbReference type="PRINTS" id="PR01161">
    <property type="entry name" value="TUBULIN"/>
</dbReference>
<sequence>MREVLSINLGQCGIQVASCFWEMLANALRCSDNITPDVEQVSSYFSHTNGNITSDQMSAANVEDYISTLKAKCILVDTDLGTISEILQRQHLHHIDSGNIVCGTEATGNNWSTAYCNYGPQYHAAMEELLSTNLEICDESFQYFNLTFGLAGGTGAGLGSYMLDLLSDEYGKVPRICNVITEGTMAAVSPYNTVFCLKHLNDLSSITNLFSNEALAQQKMQSNETELPTSRNQKPNKEIGFNHENGLISSHLKEFGLATVTKKYPGFNIRSVLNTLIPLPGLNLTCPSMAPRHIINEGASTEALINELMRPSNRISPIPQKIKSSPIAMAIHGHFNNDSFKYIKRLKLKHNMVGWNRDAVKISLPGANCIQDVSAKHAGMYGITNDSSISSFLQSSLSNFDRLYSKRAFWHHYSDVFDEDDFSMAREHIEKLRADYDTTSNFMMPPHHLLDETSLASLGVKLHSASDKPCTDIWNETPGLIDCNKQHWWDLNGSPLL</sequence>